<dbReference type="PROSITE" id="PS50217">
    <property type="entry name" value="BZIP"/>
    <property type="match status" value="1"/>
</dbReference>
<dbReference type="InterPro" id="IPR004826">
    <property type="entry name" value="bZIP_Maf"/>
</dbReference>
<feature type="compositionally biased region" description="Polar residues" evidence="4">
    <location>
        <begin position="119"/>
        <end position="128"/>
    </location>
</feature>
<feature type="region of interest" description="Disordered" evidence="4">
    <location>
        <begin position="320"/>
        <end position="370"/>
    </location>
</feature>
<evidence type="ECO:0000256" key="4">
    <source>
        <dbReference type="SAM" id="MobiDB-lite"/>
    </source>
</evidence>
<dbReference type="PROSITE" id="PS00036">
    <property type="entry name" value="BZIP_BASIC"/>
    <property type="match status" value="1"/>
</dbReference>
<dbReference type="SUPFAM" id="SSF57959">
    <property type="entry name" value="Leucine zipper domain"/>
    <property type="match status" value="1"/>
</dbReference>
<dbReference type="AlphaFoldDB" id="A0ABD3WPI4"/>
<feature type="compositionally biased region" description="Polar residues" evidence="4">
    <location>
        <begin position="320"/>
        <end position="346"/>
    </location>
</feature>
<dbReference type="EMBL" id="JBJQND010000006">
    <property type="protein sequence ID" value="KAL3874633.1"/>
    <property type="molecule type" value="Genomic_DNA"/>
</dbReference>
<evidence type="ECO:0000256" key="1">
    <source>
        <dbReference type="ARBA" id="ARBA00023015"/>
    </source>
</evidence>
<feature type="region of interest" description="Disordered" evidence="4">
    <location>
        <begin position="95"/>
        <end position="168"/>
    </location>
</feature>
<accession>A0ABD3WPI4</accession>
<feature type="compositionally biased region" description="Basic and acidic residues" evidence="4">
    <location>
        <begin position="146"/>
        <end position="159"/>
    </location>
</feature>
<evidence type="ECO:0000313" key="6">
    <source>
        <dbReference type="EMBL" id="KAL3874633.1"/>
    </source>
</evidence>
<proteinExistence type="predicted"/>
<gene>
    <name evidence="6" type="ORF">ACJMK2_037618</name>
</gene>
<dbReference type="InterPro" id="IPR046347">
    <property type="entry name" value="bZIP_sf"/>
</dbReference>
<protein>
    <recommendedName>
        <fullName evidence="5">BZIP domain-containing protein</fullName>
    </recommendedName>
</protein>
<dbReference type="CDD" id="cd14721">
    <property type="entry name" value="bZIP_Fos"/>
    <property type="match status" value="1"/>
</dbReference>
<keyword evidence="1" id="KW-0805">Transcription regulation</keyword>
<keyword evidence="7" id="KW-1185">Reference proteome</keyword>
<dbReference type="InterPro" id="IPR004827">
    <property type="entry name" value="bZIP"/>
</dbReference>
<evidence type="ECO:0000313" key="7">
    <source>
        <dbReference type="Proteomes" id="UP001634394"/>
    </source>
</evidence>
<dbReference type="Gene3D" id="1.20.5.170">
    <property type="match status" value="1"/>
</dbReference>
<reference evidence="6 7" key="1">
    <citation type="submission" date="2024-11" db="EMBL/GenBank/DDBJ databases">
        <title>Chromosome-level genome assembly of the freshwater bivalve Anodonta woodiana.</title>
        <authorList>
            <person name="Chen X."/>
        </authorList>
    </citation>
    <scope>NUCLEOTIDE SEQUENCE [LARGE SCALE GENOMIC DNA]</scope>
    <source>
        <strain evidence="6">MN2024</strain>
        <tissue evidence="6">Gills</tissue>
    </source>
</reference>
<evidence type="ECO:0000256" key="3">
    <source>
        <dbReference type="ARBA" id="ARBA00023163"/>
    </source>
</evidence>
<keyword evidence="2" id="KW-0238">DNA-binding</keyword>
<name>A0ABD3WPI4_SINWO</name>
<feature type="compositionally biased region" description="Low complexity" evidence="4">
    <location>
        <begin position="95"/>
        <end position="110"/>
    </location>
</feature>
<dbReference type="InterPro" id="IPR000837">
    <property type="entry name" value="AP-1"/>
</dbReference>
<comment type="caution">
    <text evidence="6">The sequence shown here is derived from an EMBL/GenBank/DDBJ whole genome shotgun (WGS) entry which is preliminary data.</text>
</comment>
<dbReference type="FunFam" id="1.20.5.170:FF:000006">
    <property type="entry name" value="fos-related antigen 2 isoform X1"/>
    <property type="match status" value="1"/>
</dbReference>
<dbReference type="PRINTS" id="PR00042">
    <property type="entry name" value="LEUZIPPRFOS"/>
</dbReference>
<evidence type="ECO:0000259" key="5">
    <source>
        <dbReference type="PROSITE" id="PS50217"/>
    </source>
</evidence>
<dbReference type="GO" id="GO:0003677">
    <property type="term" value="F:DNA binding"/>
    <property type="evidence" value="ECO:0007669"/>
    <property type="project" value="UniProtKB-KW"/>
</dbReference>
<organism evidence="6 7">
    <name type="scientific">Sinanodonta woodiana</name>
    <name type="common">Chinese pond mussel</name>
    <name type="synonym">Anodonta woodiana</name>
    <dbReference type="NCBI Taxonomy" id="1069815"/>
    <lineage>
        <taxon>Eukaryota</taxon>
        <taxon>Metazoa</taxon>
        <taxon>Spiralia</taxon>
        <taxon>Lophotrochozoa</taxon>
        <taxon>Mollusca</taxon>
        <taxon>Bivalvia</taxon>
        <taxon>Autobranchia</taxon>
        <taxon>Heteroconchia</taxon>
        <taxon>Palaeoheterodonta</taxon>
        <taxon>Unionida</taxon>
        <taxon>Unionoidea</taxon>
        <taxon>Unionidae</taxon>
        <taxon>Unioninae</taxon>
        <taxon>Sinanodonta</taxon>
    </lineage>
</organism>
<dbReference type="PANTHER" id="PTHR23351:SF24">
    <property type="entry name" value="ACTIVATING TRANSCRIPTION FACTOR 3-RELATED"/>
    <property type="match status" value="1"/>
</dbReference>
<dbReference type="Pfam" id="PF03131">
    <property type="entry name" value="bZIP_Maf"/>
    <property type="match status" value="1"/>
</dbReference>
<dbReference type="SMART" id="SM00338">
    <property type="entry name" value="BRLZ"/>
    <property type="match status" value="1"/>
</dbReference>
<keyword evidence="3" id="KW-0804">Transcription</keyword>
<sequence length="370" mass="40380">MYTSSQDGESKYVANILSTMANGEERVIVTTYAVPPSTYMSGLATGTTSSLTPTTLSNIEQTFIELQSVPVTTMHNLATQSGFVPPVVDINSADSDYDGYSDSSSDPDWSPADKKFRTSDGSSSSNAYDLNDPSLLNPARKTHRRARDEKLAPEEEEKRRVRRERNKVAAAKCRQRRVDHTNRLLAETEKLENEQSNLENEIQTLQQTKDQLEFILQAHHPLCKVNGTNKRLNALKIKKEPEDTPTDLCTHTKRAATTPRTSEPMTTSVRPSTLPLIKREIARAVVTETGINITTPSSGFYNFSLDTMVDHTGLTPLTGTSHTGLTPLTGTSHTGLTPLTSGPATCSSEVQRSASESSDSGTSTSNLISL</sequence>
<feature type="domain" description="BZIP" evidence="5">
    <location>
        <begin position="156"/>
        <end position="219"/>
    </location>
</feature>
<evidence type="ECO:0000256" key="2">
    <source>
        <dbReference type="ARBA" id="ARBA00023125"/>
    </source>
</evidence>
<dbReference type="Proteomes" id="UP001634394">
    <property type="component" value="Unassembled WGS sequence"/>
</dbReference>
<dbReference type="PANTHER" id="PTHR23351">
    <property type="entry name" value="FOS TRANSCRIPTION FACTOR-RELATED"/>
    <property type="match status" value="1"/>
</dbReference>
<feature type="compositionally biased region" description="Low complexity" evidence="4">
    <location>
        <begin position="347"/>
        <end position="370"/>
    </location>
</feature>